<sequence length="589" mass="63943">MPTAAPVVRWLEPIRLLPAKTTGAAARGGAGPTCQRDDAGRAAPPAGKRKRAHFTFTGASGPHNSWTRGELQRPRPRPHHKLAPPLKTPISLASPTPLVSLVFFRSLPRANPRPRRLLRSQLPSPAAGPRAAPATCGSAQPPIPMAAAAGGAAGDARARAALLQRHQPFAPPPGEYHHFGAPTDAAAEEMVEAVVLRTPLKRKHNRQENETAESNDLMMSPGYVNAGNSPVPTPSSGKGLKTSAKPKATKGQKPCPQTPLSFGSPGNPSTPVGGCRYDSSLGLLTKKFLSLLKGAPGGIVDLNNAAETLEVQKRRIYDITNVLEGIGLIEKKLKNNIRWKGIDDSRPGEVSDDMSILQADMEALTLQEHKLDEQISEMRDRLRELTEDENNQKWLYVTEDDIKSLPCFQNQTLIAIKAPHGTTLEVPDPDEVNDYPQRRYRIVLRSTMGPIDVYLVSQFEEMSGMETPPRPTQTIGMDSLENPKTPLAAECNKVAGMESSIQEGFALPPDAPSSSQDIGGMMKIVPSELDTESDYWLLSDTGVSITDMWKTAPEVEWDGMEKFNAEDFLEVSTPRQQDKPDVVDAPPPV</sequence>
<evidence type="ECO:0000256" key="7">
    <source>
        <dbReference type="SAM" id="Coils"/>
    </source>
</evidence>
<dbReference type="Proteomes" id="UP001341281">
    <property type="component" value="Chromosome 08"/>
</dbReference>
<evidence type="ECO:0000259" key="9">
    <source>
        <dbReference type="SMART" id="SM01372"/>
    </source>
</evidence>
<comment type="subcellular location">
    <subcellularLocation>
        <location evidence="6">Nucleus</location>
    </subcellularLocation>
</comment>
<dbReference type="CDD" id="cd14660">
    <property type="entry name" value="E2F_DD"/>
    <property type="match status" value="1"/>
</dbReference>
<dbReference type="GO" id="GO:0000981">
    <property type="term" value="F:DNA-binding transcription factor activity, RNA polymerase II-specific"/>
    <property type="evidence" value="ECO:0007669"/>
    <property type="project" value="TreeGrafter"/>
</dbReference>
<dbReference type="Pfam" id="PF16421">
    <property type="entry name" value="E2F_CC-MB"/>
    <property type="match status" value="1"/>
</dbReference>
<proteinExistence type="inferred from homology"/>
<keyword evidence="6" id="KW-0539">Nucleus</keyword>
<dbReference type="InterPro" id="IPR036388">
    <property type="entry name" value="WH-like_DNA-bd_sf"/>
</dbReference>
<feature type="region of interest" description="Disordered" evidence="8">
    <location>
        <begin position="202"/>
        <end position="221"/>
    </location>
</feature>
<dbReference type="SUPFAM" id="SSF144074">
    <property type="entry name" value="E2F-DP heterodimerization region"/>
    <property type="match status" value="1"/>
</dbReference>
<dbReference type="Gene3D" id="1.10.10.10">
    <property type="entry name" value="Winged helix-like DNA-binding domain superfamily/Winged helix DNA-binding domain"/>
    <property type="match status" value="1"/>
</dbReference>
<dbReference type="InterPro" id="IPR003316">
    <property type="entry name" value="E2F_WHTH_DNA-bd_dom"/>
</dbReference>
<protein>
    <recommendedName>
        <fullName evidence="9">E2F/DP family winged-helix DNA-binding domain-containing protein</fullName>
    </recommendedName>
</protein>
<comment type="similarity">
    <text evidence="1 6">Belongs to the E2F/DP family.</text>
</comment>
<dbReference type="InterPro" id="IPR015633">
    <property type="entry name" value="E2F"/>
</dbReference>
<dbReference type="EMBL" id="CP144752">
    <property type="protein sequence ID" value="WVZ88435.1"/>
    <property type="molecule type" value="Genomic_DNA"/>
</dbReference>
<evidence type="ECO:0000256" key="6">
    <source>
        <dbReference type="RuleBase" id="RU003796"/>
    </source>
</evidence>
<feature type="coiled-coil region" evidence="7">
    <location>
        <begin position="361"/>
        <end position="388"/>
    </location>
</feature>
<keyword evidence="5" id="KW-0131">Cell cycle</keyword>
<feature type="compositionally biased region" description="Low complexity" evidence="8">
    <location>
        <begin position="119"/>
        <end position="134"/>
    </location>
</feature>
<name>A0AAQ3X7V0_PASNO</name>
<dbReference type="InterPro" id="IPR037241">
    <property type="entry name" value="E2F-DP_heterodim"/>
</dbReference>
<keyword evidence="7" id="KW-0175">Coiled coil</keyword>
<evidence type="ECO:0000256" key="8">
    <source>
        <dbReference type="SAM" id="MobiDB-lite"/>
    </source>
</evidence>
<organism evidence="10 11">
    <name type="scientific">Paspalum notatum var. saurae</name>
    <dbReference type="NCBI Taxonomy" id="547442"/>
    <lineage>
        <taxon>Eukaryota</taxon>
        <taxon>Viridiplantae</taxon>
        <taxon>Streptophyta</taxon>
        <taxon>Embryophyta</taxon>
        <taxon>Tracheophyta</taxon>
        <taxon>Spermatophyta</taxon>
        <taxon>Magnoliopsida</taxon>
        <taxon>Liliopsida</taxon>
        <taxon>Poales</taxon>
        <taxon>Poaceae</taxon>
        <taxon>PACMAD clade</taxon>
        <taxon>Panicoideae</taxon>
        <taxon>Andropogonodae</taxon>
        <taxon>Paspaleae</taxon>
        <taxon>Paspalinae</taxon>
        <taxon>Paspalum</taxon>
    </lineage>
</organism>
<evidence type="ECO:0000313" key="11">
    <source>
        <dbReference type="Proteomes" id="UP001341281"/>
    </source>
</evidence>
<dbReference type="Pfam" id="PF02319">
    <property type="entry name" value="WHD_E2F_TDP"/>
    <property type="match status" value="1"/>
</dbReference>
<keyword evidence="11" id="KW-1185">Reference proteome</keyword>
<keyword evidence="2 6" id="KW-0805">Transcription regulation</keyword>
<evidence type="ECO:0000256" key="1">
    <source>
        <dbReference type="ARBA" id="ARBA00010940"/>
    </source>
</evidence>
<dbReference type="FunFam" id="1.10.10.10:FF:000008">
    <property type="entry name" value="E2F transcription factor 1"/>
    <property type="match status" value="1"/>
</dbReference>
<evidence type="ECO:0000313" key="10">
    <source>
        <dbReference type="EMBL" id="WVZ88435.1"/>
    </source>
</evidence>
<feature type="region of interest" description="Disordered" evidence="8">
    <location>
        <begin position="22"/>
        <end position="89"/>
    </location>
</feature>
<dbReference type="GO" id="GO:0090575">
    <property type="term" value="C:RNA polymerase II transcription regulator complex"/>
    <property type="evidence" value="ECO:0007669"/>
    <property type="project" value="TreeGrafter"/>
</dbReference>
<dbReference type="AlphaFoldDB" id="A0AAQ3X7V0"/>
<reference evidence="10 11" key="1">
    <citation type="submission" date="2024-02" db="EMBL/GenBank/DDBJ databases">
        <title>High-quality chromosome-scale genome assembly of Pensacola bahiagrass (Paspalum notatum Flugge var. saurae).</title>
        <authorList>
            <person name="Vega J.M."/>
            <person name="Podio M."/>
            <person name="Orjuela J."/>
            <person name="Siena L.A."/>
            <person name="Pessino S.C."/>
            <person name="Combes M.C."/>
            <person name="Mariac C."/>
            <person name="Albertini E."/>
            <person name="Pupilli F."/>
            <person name="Ortiz J.P.A."/>
            <person name="Leblanc O."/>
        </authorList>
    </citation>
    <scope>NUCLEOTIDE SEQUENCE [LARGE SCALE GENOMIC DNA]</scope>
    <source>
        <strain evidence="10">R1</strain>
        <tissue evidence="10">Leaf</tissue>
    </source>
</reference>
<feature type="compositionally biased region" description="Polar residues" evidence="8">
    <location>
        <begin position="227"/>
        <end position="236"/>
    </location>
</feature>
<dbReference type="SUPFAM" id="SSF46785">
    <property type="entry name" value="Winged helix' DNA-binding domain"/>
    <property type="match status" value="1"/>
</dbReference>
<feature type="region of interest" description="Disordered" evidence="8">
    <location>
        <begin position="227"/>
        <end position="270"/>
    </location>
</feature>
<dbReference type="Gene3D" id="6.10.250.540">
    <property type="match status" value="1"/>
</dbReference>
<feature type="region of interest" description="Disordered" evidence="8">
    <location>
        <begin position="570"/>
        <end position="589"/>
    </location>
</feature>
<keyword evidence="4 6" id="KW-0804">Transcription</keyword>
<dbReference type="InterPro" id="IPR032198">
    <property type="entry name" value="E2F_CC-MB"/>
</dbReference>
<evidence type="ECO:0000256" key="5">
    <source>
        <dbReference type="ARBA" id="ARBA00023306"/>
    </source>
</evidence>
<evidence type="ECO:0000256" key="3">
    <source>
        <dbReference type="ARBA" id="ARBA00023125"/>
    </source>
</evidence>
<dbReference type="SMART" id="SM01372">
    <property type="entry name" value="E2F_TDP"/>
    <property type="match status" value="1"/>
</dbReference>
<dbReference type="InterPro" id="IPR036390">
    <property type="entry name" value="WH_DNA-bd_sf"/>
</dbReference>
<feature type="region of interest" description="Disordered" evidence="8">
    <location>
        <begin position="114"/>
        <end position="143"/>
    </location>
</feature>
<dbReference type="PANTHER" id="PTHR12081:SF18">
    <property type="entry name" value="TRANSCRIPTION FACTOR E2F2-RELATED"/>
    <property type="match status" value="1"/>
</dbReference>
<dbReference type="PANTHER" id="PTHR12081">
    <property type="entry name" value="TRANSCRIPTION FACTOR E2F"/>
    <property type="match status" value="1"/>
</dbReference>
<keyword evidence="3 6" id="KW-0238">DNA-binding</keyword>
<gene>
    <name evidence="10" type="ORF">U9M48_034956</name>
</gene>
<dbReference type="GO" id="GO:0046983">
    <property type="term" value="F:protein dimerization activity"/>
    <property type="evidence" value="ECO:0007669"/>
    <property type="project" value="InterPro"/>
</dbReference>
<dbReference type="GO" id="GO:0000978">
    <property type="term" value="F:RNA polymerase II cis-regulatory region sequence-specific DNA binding"/>
    <property type="evidence" value="ECO:0007669"/>
    <property type="project" value="InterPro"/>
</dbReference>
<feature type="compositionally biased region" description="Polar residues" evidence="8">
    <location>
        <begin position="258"/>
        <end position="270"/>
    </location>
</feature>
<feature type="domain" description="E2F/DP family winged-helix DNA-binding" evidence="9">
    <location>
        <begin position="276"/>
        <end position="341"/>
    </location>
</feature>
<evidence type="ECO:0000256" key="2">
    <source>
        <dbReference type="ARBA" id="ARBA00023015"/>
    </source>
</evidence>
<accession>A0AAQ3X7V0</accession>
<evidence type="ECO:0000256" key="4">
    <source>
        <dbReference type="ARBA" id="ARBA00023163"/>
    </source>
</evidence>